<protein>
    <submittedName>
        <fullName evidence="1">Uncharacterized protein</fullName>
    </submittedName>
</protein>
<keyword evidence="2" id="KW-1185">Reference proteome</keyword>
<gene>
    <name evidence="1" type="ORF">Vadar_006629</name>
</gene>
<organism evidence="1 2">
    <name type="scientific">Vaccinium darrowii</name>
    <dbReference type="NCBI Taxonomy" id="229202"/>
    <lineage>
        <taxon>Eukaryota</taxon>
        <taxon>Viridiplantae</taxon>
        <taxon>Streptophyta</taxon>
        <taxon>Embryophyta</taxon>
        <taxon>Tracheophyta</taxon>
        <taxon>Spermatophyta</taxon>
        <taxon>Magnoliopsida</taxon>
        <taxon>eudicotyledons</taxon>
        <taxon>Gunneridae</taxon>
        <taxon>Pentapetalae</taxon>
        <taxon>asterids</taxon>
        <taxon>Ericales</taxon>
        <taxon>Ericaceae</taxon>
        <taxon>Vaccinioideae</taxon>
        <taxon>Vaccinieae</taxon>
        <taxon>Vaccinium</taxon>
    </lineage>
</organism>
<evidence type="ECO:0000313" key="2">
    <source>
        <dbReference type="Proteomes" id="UP000828048"/>
    </source>
</evidence>
<reference evidence="1 2" key="1">
    <citation type="journal article" date="2021" name="Hortic Res">
        <title>High-quality reference genome and annotation aids understanding of berry development for evergreen blueberry (Vaccinium darrowii).</title>
        <authorList>
            <person name="Yu J."/>
            <person name="Hulse-Kemp A.M."/>
            <person name="Babiker E."/>
            <person name="Staton M."/>
        </authorList>
    </citation>
    <scope>NUCLEOTIDE SEQUENCE [LARGE SCALE GENOMIC DNA]</scope>
    <source>
        <strain evidence="2">cv. NJ 8807/NJ 8810</strain>
        <tissue evidence="1">Young leaf</tissue>
    </source>
</reference>
<sequence length="274" mass="31161">MFQTFEIVYSHSNQVQSSRINNLGFESRCLYLTQSRISDFKLNPVISTLYSLVSEFKDDSIFETSGEIEDVPTYDEEFRVGDKKERFVDMIKESFPIARQESKEAQEEEKGVGVLPNPKEVTFDISLVLEDFVESKLDSRFHEMPLELIVKPVSSFTSQPLPTTTNWGPKEETLPLRLCRLILHRHLQAQLAQQWPIFILRSFINRLKKGGGTMVEICAESKLLHRGSWHMFGHPSGGGRDIYEQGVVFKPRVVCWLPEVEAERGAGGTASCGS</sequence>
<accession>A0ACB7X877</accession>
<dbReference type="EMBL" id="CM037156">
    <property type="protein sequence ID" value="KAH7836863.1"/>
    <property type="molecule type" value="Genomic_DNA"/>
</dbReference>
<comment type="caution">
    <text evidence="1">The sequence shown here is derived from an EMBL/GenBank/DDBJ whole genome shotgun (WGS) entry which is preliminary data.</text>
</comment>
<name>A0ACB7X877_9ERIC</name>
<dbReference type="Proteomes" id="UP000828048">
    <property type="component" value="Chromosome 6"/>
</dbReference>
<proteinExistence type="predicted"/>
<evidence type="ECO:0000313" key="1">
    <source>
        <dbReference type="EMBL" id="KAH7836863.1"/>
    </source>
</evidence>